<accession>A0A1F6DZ58</accession>
<dbReference type="InterPro" id="IPR036291">
    <property type="entry name" value="NAD(P)-bd_dom_sf"/>
</dbReference>
<evidence type="ECO:0008006" key="6">
    <source>
        <dbReference type="Google" id="ProtNLM"/>
    </source>
</evidence>
<feature type="domain" description="UDP-glucose/GDP-mannose dehydrogenase N-terminal" evidence="3">
    <location>
        <begin position="43"/>
        <end position="140"/>
    </location>
</feature>
<dbReference type="InterPro" id="IPR013328">
    <property type="entry name" value="6PGD_dom2"/>
</dbReference>
<evidence type="ECO:0000259" key="2">
    <source>
        <dbReference type="Pfam" id="PF00984"/>
    </source>
</evidence>
<evidence type="ECO:0000313" key="4">
    <source>
        <dbReference type="EMBL" id="OGG66580.1"/>
    </source>
</evidence>
<dbReference type="STRING" id="1798500.A3C21_02810"/>
<dbReference type="Gene3D" id="3.40.50.720">
    <property type="entry name" value="NAD(P)-binding Rossmann-like Domain"/>
    <property type="match status" value="1"/>
</dbReference>
<dbReference type="SUPFAM" id="SSF53756">
    <property type="entry name" value="UDP-Glycosyltransferase/glycogen phosphorylase"/>
    <property type="match status" value="1"/>
</dbReference>
<dbReference type="Pfam" id="PF13692">
    <property type="entry name" value="Glyco_trans_1_4"/>
    <property type="match status" value="1"/>
</dbReference>
<dbReference type="Pfam" id="PF00984">
    <property type="entry name" value="UDPG_MGDP_dh"/>
    <property type="match status" value="1"/>
</dbReference>
<dbReference type="Gene3D" id="1.10.1040.10">
    <property type="entry name" value="N-(1-d-carboxylethyl)-l-norvaline Dehydrogenase, domain 2"/>
    <property type="match status" value="1"/>
</dbReference>
<comment type="similarity">
    <text evidence="1">Belongs to the UDP-glucose/GDP-mannose dehydrogenase family.</text>
</comment>
<evidence type="ECO:0000313" key="5">
    <source>
        <dbReference type="Proteomes" id="UP000178572"/>
    </source>
</evidence>
<protein>
    <recommendedName>
        <fullName evidence="6">UDP-glucose/GDP-mannose dehydrogenase C-terminal domain-containing protein</fullName>
    </recommendedName>
</protein>
<dbReference type="GO" id="GO:0051287">
    <property type="term" value="F:NAD binding"/>
    <property type="evidence" value="ECO:0007669"/>
    <property type="project" value="InterPro"/>
</dbReference>
<dbReference type="InterPro" id="IPR008927">
    <property type="entry name" value="6-PGluconate_DH-like_C_sf"/>
</dbReference>
<evidence type="ECO:0000256" key="1">
    <source>
        <dbReference type="ARBA" id="ARBA00006601"/>
    </source>
</evidence>
<dbReference type="Proteomes" id="UP000178572">
    <property type="component" value="Unassembled WGS sequence"/>
</dbReference>
<proteinExistence type="inferred from homology"/>
<feature type="domain" description="UDP-glucose/GDP-mannose dehydrogenase dimerisation" evidence="2">
    <location>
        <begin position="164"/>
        <end position="243"/>
    </location>
</feature>
<comment type="caution">
    <text evidence="4">The sequence shown here is derived from an EMBL/GenBank/DDBJ whole genome shotgun (WGS) entry which is preliminary data.</text>
</comment>
<dbReference type="InterPro" id="IPR014026">
    <property type="entry name" value="UDP-Glc/GDP-Man_DH_dimer"/>
</dbReference>
<dbReference type="SUPFAM" id="SSF48179">
    <property type="entry name" value="6-phosphogluconate dehydrogenase C-terminal domain-like"/>
    <property type="match status" value="1"/>
</dbReference>
<dbReference type="PANTHER" id="PTHR43750:SF3">
    <property type="entry name" value="UDP-GLUCOSE 6-DEHYDROGENASE TUAD"/>
    <property type="match status" value="1"/>
</dbReference>
<dbReference type="Pfam" id="PF03721">
    <property type="entry name" value="UDPG_MGDP_dh_N"/>
    <property type="match status" value="1"/>
</dbReference>
<dbReference type="Gene3D" id="3.40.50.2000">
    <property type="entry name" value="Glycogen Phosphorylase B"/>
    <property type="match status" value="1"/>
</dbReference>
<dbReference type="GO" id="GO:0016616">
    <property type="term" value="F:oxidoreductase activity, acting on the CH-OH group of donors, NAD or NADP as acceptor"/>
    <property type="evidence" value="ECO:0007669"/>
    <property type="project" value="InterPro"/>
</dbReference>
<dbReference type="CDD" id="cd03801">
    <property type="entry name" value="GT4_PimA-like"/>
    <property type="match status" value="1"/>
</dbReference>
<organism evidence="4 5">
    <name type="scientific">Candidatus Kaiserbacteria bacterium RIFCSPHIGHO2_02_FULL_59_21</name>
    <dbReference type="NCBI Taxonomy" id="1798500"/>
    <lineage>
        <taxon>Bacteria</taxon>
        <taxon>Candidatus Kaiseribacteriota</taxon>
    </lineage>
</organism>
<dbReference type="AlphaFoldDB" id="A0A1F6DZ58"/>
<name>A0A1F6DZ58_9BACT</name>
<sequence>MANRKPLIGFIGQGFIGKNYADDFEQRGYRTVRYSLEEPYLNNKEKIRECDFVFIAVPTPTTPKGFDDSIVRASVGLVGRGKTAVIKSTIVPGTAKAVQAAYEDRNVVYSPEFLSEATAAHDAAHPFSNIIGLTRNSEEQKRIAEDLHAILPTAPFFLTCSSTEAEVIKYAHNGSGYAQVVFFNLMYDLAQKHGCNWNSIQRAVEADPMISNRYARPVHKSGRGAGGHCFIKDVAALRGEYGKVLGDKAGASLLEAMERKNIELLRGSGKDLDLLADVYGEGVLTGAKPHEVPRLGSVRGDVRLLIVTEALDRADPLLGFFHRWIEEFARHASRVHVVSLGQGEKNLPSNIAEHSLGKETARGSRIAKRVRYSLRFLYYAWKYRREYDDVLVHLSPEYLLIAGALWRILGKRVGFWYNDAEAPLRARIAVALSDVLFYSSPDSYAARFPHARRMPMGVDADAYEVADRKADPRSLLFLGRLTAKKRLDTILAALARLAEKDLRFSFDIYGAPGTGDEPHLNELRSKFAELERKNLVSFRGSVLHDRTPVVYASHDIFVHMGSRRGFNKTLLEALASGCVAVTADPSLRGVVDDRLFVAKPDEKSVAAALEAALALSPEERERERGRLKAYVRRENALSSVVPAMLEMLRRKGGEAGK</sequence>
<dbReference type="PANTHER" id="PTHR43750">
    <property type="entry name" value="UDP-GLUCOSE 6-DEHYDROGENASE TUAD"/>
    <property type="match status" value="1"/>
</dbReference>
<dbReference type="InterPro" id="IPR001732">
    <property type="entry name" value="UDP-Glc/GDP-Man_DH_N"/>
</dbReference>
<evidence type="ECO:0000259" key="3">
    <source>
        <dbReference type="Pfam" id="PF03721"/>
    </source>
</evidence>
<gene>
    <name evidence="4" type="ORF">A3C21_02810</name>
</gene>
<dbReference type="SUPFAM" id="SSF51735">
    <property type="entry name" value="NAD(P)-binding Rossmann-fold domains"/>
    <property type="match status" value="1"/>
</dbReference>
<reference evidence="4 5" key="1">
    <citation type="journal article" date="2016" name="Nat. Commun.">
        <title>Thousands of microbial genomes shed light on interconnected biogeochemical processes in an aquifer system.</title>
        <authorList>
            <person name="Anantharaman K."/>
            <person name="Brown C.T."/>
            <person name="Hug L.A."/>
            <person name="Sharon I."/>
            <person name="Castelle C.J."/>
            <person name="Probst A.J."/>
            <person name="Thomas B.C."/>
            <person name="Singh A."/>
            <person name="Wilkins M.J."/>
            <person name="Karaoz U."/>
            <person name="Brodie E.L."/>
            <person name="Williams K.H."/>
            <person name="Hubbard S.S."/>
            <person name="Banfield J.F."/>
        </authorList>
    </citation>
    <scope>NUCLEOTIDE SEQUENCE [LARGE SCALE GENOMIC DNA]</scope>
</reference>
<dbReference type="EMBL" id="MFLN01000042">
    <property type="protein sequence ID" value="OGG66580.1"/>
    <property type="molecule type" value="Genomic_DNA"/>
</dbReference>